<protein>
    <submittedName>
        <fullName evidence="1">Uncharacterized protein</fullName>
    </submittedName>
</protein>
<evidence type="ECO:0000313" key="2">
    <source>
        <dbReference type="Proteomes" id="UP000483820"/>
    </source>
</evidence>
<dbReference type="Proteomes" id="UP000483820">
    <property type="component" value="Chromosome III"/>
</dbReference>
<dbReference type="PANTHER" id="PTHR21525">
    <property type="entry name" value="MOTILE SPERM PROTEIN"/>
    <property type="match status" value="1"/>
</dbReference>
<dbReference type="RefSeq" id="XP_003104962.2">
    <property type="nucleotide sequence ID" value="XM_003104914.2"/>
</dbReference>
<reference evidence="1 2" key="1">
    <citation type="submission" date="2019-12" db="EMBL/GenBank/DDBJ databases">
        <title>Chromosome-level assembly of the Caenorhabditis remanei genome.</title>
        <authorList>
            <person name="Teterina A.A."/>
            <person name="Willis J.H."/>
            <person name="Phillips P.C."/>
        </authorList>
    </citation>
    <scope>NUCLEOTIDE SEQUENCE [LARGE SCALE GENOMIC DNA]</scope>
    <source>
        <strain evidence="1 2">PX506</strain>
        <tissue evidence="1">Whole organism</tissue>
    </source>
</reference>
<dbReference type="CTD" id="9809622"/>
<organism evidence="1 2">
    <name type="scientific">Caenorhabditis remanei</name>
    <name type="common">Caenorhabditis vulgaris</name>
    <dbReference type="NCBI Taxonomy" id="31234"/>
    <lineage>
        <taxon>Eukaryota</taxon>
        <taxon>Metazoa</taxon>
        <taxon>Ecdysozoa</taxon>
        <taxon>Nematoda</taxon>
        <taxon>Chromadorea</taxon>
        <taxon>Rhabditida</taxon>
        <taxon>Rhabditina</taxon>
        <taxon>Rhabditomorpha</taxon>
        <taxon>Rhabditoidea</taxon>
        <taxon>Rhabditidae</taxon>
        <taxon>Peloderinae</taxon>
        <taxon>Caenorhabditis</taxon>
    </lineage>
</organism>
<sequence>MASGAFVGGSMNAARYAIENGGRASNIVNVFDKTAVSSLGNPKWYARVDMPHANVPYHHINVNKAITGLKDPHIRISGTTAHAAGVAGRALNVVNKVAPIALAASVIYDAADIMDDFNKGRTKEAQRKVISKTSSYVGGAQGAAAGAAYGSMIFPGVGTLLGGVIGGVFGGVGGGFVGDIVAGNFIGA</sequence>
<comment type="caution">
    <text evidence="1">The sequence shown here is derived from an EMBL/GenBank/DDBJ whole genome shotgun (WGS) entry which is preliminary data.</text>
</comment>
<dbReference type="GeneID" id="9809622"/>
<proteinExistence type="predicted"/>
<dbReference type="EMBL" id="WUAV01000003">
    <property type="protein sequence ID" value="KAF1760051.1"/>
    <property type="molecule type" value="Genomic_DNA"/>
</dbReference>
<name>A0A6A5GZA8_CAERE</name>
<dbReference type="PANTHER" id="PTHR21525:SF9">
    <property type="entry name" value="CHANNEL_COLICIN DOMAIN-CONTAINING PROTEIN"/>
    <property type="match status" value="1"/>
</dbReference>
<evidence type="ECO:0000313" key="1">
    <source>
        <dbReference type="EMBL" id="KAF1760051.1"/>
    </source>
</evidence>
<gene>
    <name evidence="1" type="ORF">GCK72_008297</name>
</gene>
<accession>A0A6A5GZA8</accession>
<dbReference type="AlphaFoldDB" id="A0A6A5GZA8"/>
<dbReference type="KEGG" id="crq:GCK72_008297"/>